<evidence type="ECO:0000313" key="8">
    <source>
        <dbReference type="Proteomes" id="UP000177707"/>
    </source>
</evidence>
<proteinExistence type="predicted"/>
<evidence type="ECO:0000256" key="2">
    <source>
        <dbReference type="ARBA" id="ARBA00022723"/>
    </source>
</evidence>
<dbReference type="STRING" id="1802758.A3A96_04400"/>
<evidence type="ECO:0000313" key="7">
    <source>
        <dbReference type="EMBL" id="OHB01767.1"/>
    </source>
</evidence>
<name>A0A1G2TWU3_9BACT</name>
<evidence type="ECO:0000256" key="4">
    <source>
        <dbReference type="ARBA" id="ARBA00022833"/>
    </source>
</evidence>
<accession>A0A1G2TWU3</accession>
<dbReference type="InterPro" id="IPR024079">
    <property type="entry name" value="MetalloPept_cat_dom_sf"/>
</dbReference>
<dbReference type="GO" id="GO:0031012">
    <property type="term" value="C:extracellular matrix"/>
    <property type="evidence" value="ECO:0007669"/>
    <property type="project" value="InterPro"/>
</dbReference>
<evidence type="ECO:0000256" key="5">
    <source>
        <dbReference type="SAM" id="Coils"/>
    </source>
</evidence>
<evidence type="ECO:0000256" key="1">
    <source>
        <dbReference type="ARBA" id="ARBA00022670"/>
    </source>
</evidence>
<keyword evidence="3" id="KW-0378">Hydrolase</keyword>
<keyword evidence="5" id="KW-0175">Coiled coil</keyword>
<keyword evidence="1" id="KW-0645">Protease</keyword>
<dbReference type="SUPFAM" id="SSF55486">
    <property type="entry name" value="Metalloproteases ('zincins'), catalytic domain"/>
    <property type="match status" value="1"/>
</dbReference>
<dbReference type="GO" id="GO:0006508">
    <property type="term" value="P:proteolysis"/>
    <property type="evidence" value="ECO:0007669"/>
    <property type="project" value="UniProtKB-KW"/>
</dbReference>
<evidence type="ECO:0000256" key="3">
    <source>
        <dbReference type="ARBA" id="ARBA00022801"/>
    </source>
</evidence>
<dbReference type="AlphaFoldDB" id="A0A1G2TWU3"/>
<gene>
    <name evidence="7" type="ORF">A3A96_04400</name>
</gene>
<dbReference type="GO" id="GO:0008270">
    <property type="term" value="F:zinc ion binding"/>
    <property type="evidence" value="ECO:0007669"/>
    <property type="project" value="InterPro"/>
</dbReference>
<feature type="coiled-coil region" evidence="5">
    <location>
        <begin position="127"/>
        <end position="206"/>
    </location>
</feature>
<keyword evidence="4" id="KW-0862">Zinc</keyword>
<dbReference type="InterPro" id="IPR001818">
    <property type="entry name" value="Pept_M10_metallopeptidase"/>
</dbReference>
<organism evidence="7 8">
    <name type="scientific">Candidatus Zambryskibacteria bacterium RIFCSPLOWO2_01_FULL_39_39</name>
    <dbReference type="NCBI Taxonomy" id="1802758"/>
    <lineage>
        <taxon>Bacteria</taxon>
        <taxon>Candidatus Zambryskiibacteriota</taxon>
    </lineage>
</organism>
<feature type="domain" description="Peptidase M10 metallopeptidase" evidence="6">
    <location>
        <begin position="221"/>
        <end position="291"/>
    </location>
</feature>
<dbReference type="Proteomes" id="UP000177707">
    <property type="component" value="Unassembled WGS sequence"/>
</dbReference>
<comment type="caution">
    <text evidence="7">The sequence shown here is derived from an EMBL/GenBank/DDBJ whole genome shotgun (WGS) entry which is preliminary data.</text>
</comment>
<keyword evidence="2" id="KW-0479">Metal-binding</keyword>
<evidence type="ECO:0000259" key="6">
    <source>
        <dbReference type="Pfam" id="PF00413"/>
    </source>
</evidence>
<dbReference type="EMBL" id="MHWB01000010">
    <property type="protein sequence ID" value="OHB01767.1"/>
    <property type="molecule type" value="Genomic_DNA"/>
</dbReference>
<dbReference type="GO" id="GO:0004222">
    <property type="term" value="F:metalloendopeptidase activity"/>
    <property type="evidence" value="ECO:0007669"/>
    <property type="project" value="InterPro"/>
</dbReference>
<sequence>MKNAFLVLFSLAVIGYSGYFIYQNSLAPCERVLEYSVGQFDTQFGLKQEDFKKYITDAEAVWEKEVGRELFKYKMGAKFKVNLIYDNRQVLTEAKRKEEFGLTKSEDVLEEWDNKLYSLDSEYKRLTSLHEQEVASLERDQKEHNREVEFWNKKGGAGETVFNKLESERVSLNIRVENINKNAILLNNMATELNRLIKNRNSAANDYNRIVKSYNEKYGHGLEFDQGEYTTKGEINIYQFDSKASLLMVLAHEFGHALGMDHVGGSSSIMNSIASDARDSLALSLEDKTELNKVCKK</sequence>
<reference evidence="7 8" key="1">
    <citation type="journal article" date="2016" name="Nat. Commun.">
        <title>Thousands of microbial genomes shed light on interconnected biogeochemical processes in an aquifer system.</title>
        <authorList>
            <person name="Anantharaman K."/>
            <person name="Brown C.T."/>
            <person name="Hug L.A."/>
            <person name="Sharon I."/>
            <person name="Castelle C.J."/>
            <person name="Probst A.J."/>
            <person name="Thomas B.C."/>
            <person name="Singh A."/>
            <person name="Wilkins M.J."/>
            <person name="Karaoz U."/>
            <person name="Brodie E.L."/>
            <person name="Williams K.H."/>
            <person name="Hubbard S.S."/>
            <person name="Banfield J.F."/>
        </authorList>
    </citation>
    <scope>NUCLEOTIDE SEQUENCE [LARGE SCALE GENOMIC DNA]</scope>
</reference>
<dbReference type="Pfam" id="PF00413">
    <property type="entry name" value="Peptidase_M10"/>
    <property type="match status" value="1"/>
</dbReference>
<protein>
    <recommendedName>
        <fullName evidence="6">Peptidase M10 metallopeptidase domain-containing protein</fullName>
    </recommendedName>
</protein>
<dbReference type="Gene3D" id="3.40.390.10">
    <property type="entry name" value="Collagenase (Catalytic Domain)"/>
    <property type="match status" value="1"/>
</dbReference>